<organism evidence="1 2">
    <name type="scientific">Plakobranchus ocellatus</name>
    <dbReference type="NCBI Taxonomy" id="259542"/>
    <lineage>
        <taxon>Eukaryota</taxon>
        <taxon>Metazoa</taxon>
        <taxon>Spiralia</taxon>
        <taxon>Lophotrochozoa</taxon>
        <taxon>Mollusca</taxon>
        <taxon>Gastropoda</taxon>
        <taxon>Heterobranchia</taxon>
        <taxon>Euthyneura</taxon>
        <taxon>Panpulmonata</taxon>
        <taxon>Sacoglossa</taxon>
        <taxon>Placobranchoidea</taxon>
        <taxon>Plakobranchidae</taxon>
        <taxon>Plakobranchus</taxon>
    </lineage>
</organism>
<gene>
    <name evidence="1" type="ORF">PoB_002761500</name>
</gene>
<name>A0AAV4A2G0_9GAST</name>
<sequence>MTSQAGSYKLCLACAWDRPCLHRQDVQIAAAIRLQWTHAQQASLSVLVQQMCVAHILLRRVTSAHFGEAHSSMDATTRDVFPAGAFMDLAVFLLACHSMRQ</sequence>
<dbReference type="EMBL" id="BLXT01003199">
    <property type="protein sequence ID" value="GFO01110.1"/>
    <property type="molecule type" value="Genomic_DNA"/>
</dbReference>
<evidence type="ECO:0000313" key="2">
    <source>
        <dbReference type="Proteomes" id="UP000735302"/>
    </source>
</evidence>
<comment type="caution">
    <text evidence="1">The sequence shown here is derived from an EMBL/GenBank/DDBJ whole genome shotgun (WGS) entry which is preliminary data.</text>
</comment>
<keyword evidence="2" id="KW-1185">Reference proteome</keyword>
<proteinExistence type="predicted"/>
<dbReference type="Proteomes" id="UP000735302">
    <property type="component" value="Unassembled WGS sequence"/>
</dbReference>
<accession>A0AAV4A2G0</accession>
<protein>
    <submittedName>
        <fullName evidence="1">Uncharacterized protein</fullName>
    </submittedName>
</protein>
<dbReference type="AlphaFoldDB" id="A0AAV4A2G0"/>
<reference evidence="1 2" key="1">
    <citation type="journal article" date="2021" name="Elife">
        <title>Chloroplast acquisition without the gene transfer in kleptoplastic sea slugs, Plakobranchus ocellatus.</title>
        <authorList>
            <person name="Maeda T."/>
            <person name="Takahashi S."/>
            <person name="Yoshida T."/>
            <person name="Shimamura S."/>
            <person name="Takaki Y."/>
            <person name="Nagai Y."/>
            <person name="Toyoda A."/>
            <person name="Suzuki Y."/>
            <person name="Arimoto A."/>
            <person name="Ishii H."/>
            <person name="Satoh N."/>
            <person name="Nishiyama T."/>
            <person name="Hasebe M."/>
            <person name="Maruyama T."/>
            <person name="Minagawa J."/>
            <person name="Obokata J."/>
            <person name="Shigenobu S."/>
        </authorList>
    </citation>
    <scope>NUCLEOTIDE SEQUENCE [LARGE SCALE GENOMIC DNA]</scope>
</reference>
<evidence type="ECO:0000313" key="1">
    <source>
        <dbReference type="EMBL" id="GFO01110.1"/>
    </source>
</evidence>